<organism evidence="2 3">
    <name type="scientific">Streptococcus constellatus</name>
    <dbReference type="NCBI Taxonomy" id="76860"/>
    <lineage>
        <taxon>Bacteria</taxon>
        <taxon>Bacillati</taxon>
        <taxon>Bacillota</taxon>
        <taxon>Bacilli</taxon>
        <taxon>Lactobacillales</taxon>
        <taxon>Streptococcaceae</taxon>
        <taxon>Streptococcus</taxon>
        <taxon>Streptococcus anginosus group</taxon>
    </lineage>
</organism>
<evidence type="ECO:0000313" key="3">
    <source>
        <dbReference type="Proteomes" id="UP000385544"/>
    </source>
</evidence>
<dbReference type="PANTHER" id="PTHR39203">
    <property type="entry name" value="CYTOPLASMIC PROTEIN-RELATED"/>
    <property type="match status" value="1"/>
</dbReference>
<dbReference type="Pfam" id="PF04266">
    <property type="entry name" value="ASCH"/>
    <property type="match status" value="1"/>
</dbReference>
<evidence type="ECO:0000259" key="1">
    <source>
        <dbReference type="SMART" id="SM01022"/>
    </source>
</evidence>
<dbReference type="Proteomes" id="UP000385544">
    <property type="component" value="Unassembled WGS sequence"/>
</dbReference>
<feature type="domain" description="ASCH" evidence="1">
    <location>
        <begin position="24"/>
        <end position="144"/>
    </location>
</feature>
<dbReference type="EMBL" id="CABHMZ010000027">
    <property type="protein sequence ID" value="VUX08997.1"/>
    <property type="molecule type" value="Genomic_DNA"/>
</dbReference>
<reference evidence="2 3" key="1">
    <citation type="submission" date="2019-07" db="EMBL/GenBank/DDBJ databases">
        <authorList>
            <person name="Hibberd C M."/>
            <person name="Gehrig L. J."/>
            <person name="Chang H.-W."/>
            <person name="Venkatesh S."/>
        </authorList>
    </citation>
    <scope>NUCLEOTIDE SEQUENCE [LARGE SCALE GENOMIC DNA]</scope>
    <source>
        <strain evidence="2">Streptococcus_constellatus_SS_Bg39</strain>
    </source>
</reference>
<dbReference type="OrthoDB" id="9807542at2"/>
<evidence type="ECO:0000313" key="2">
    <source>
        <dbReference type="EMBL" id="VUX08997.1"/>
    </source>
</evidence>
<dbReference type="SUPFAM" id="SSF88697">
    <property type="entry name" value="PUA domain-like"/>
    <property type="match status" value="1"/>
</dbReference>
<dbReference type="PIRSF" id="PIRSF021320">
    <property type="entry name" value="DUF984"/>
    <property type="match status" value="1"/>
</dbReference>
<sequence>MTPEQLWNEYKTINPAIGDDIDTWAFGVEPDQLADLVLKGEKTATASAYELYEMDKEPLPQAGTFDVILDGQGQAVCIIKVTKVTVVPFNQVSADHAFKEGEGDKSLAYWRQVHEEFFTEWMTEAGLAFSEETGVVLEEFCKVYPID</sequence>
<accession>A0A564TP06</accession>
<dbReference type="PANTHER" id="PTHR39203:SF1">
    <property type="entry name" value="CYTOPLASMIC PROTEIN"/>
    <property type="match status" value="1"/>
</dbReference>
<dbReference type="AlphaFoldDB" id="A0A564TP06"/>
<dbReference type="SMART" id="SM01022">
    <property type="entry name" value="ASCH"/>
    <property type="match status" value="1"/>
</dbReference>
<proteinExistence type="predicted"/>
<dbReference type="InterPro" id="IPR009326">
    <property type="entry name" value="DUF984"/>
</dbReference>
<dbReference type="CDD" id="cd06553">
    <property type="entry name" value="ASCH_Ef3133_like"/>
    <property type="match status" value="1"/>
</dbReference>
<dbReference type="RefSeq" id="WP_144210565.1">
    <property type="nucleotide sequence ID" value="NZ_CABHMZ010000027.1"/>
</dbReference>
<dbReference type="Gene3D" id="3.10.400.10">
    <property type="entry name" value="Sulfate adenylyltransferase"/>
    <property type="match status" value="1"/>
</dbReference>
<name>A0A564TP06_STRCV</name>
<protein>
    <submittedName>
        <fullName evidence="2">ASCH domain protein</fullName>
    </submittedName>
</protein>
<dbReference type="InterPro" id="IPR015947">
    <property type="entry name" value="PUA-like_sf"/>
</dbReference>
<dbReference type="InterPro" id="IPR007374">
    <property type="entry name" value="ASCH_domain"/>
</dbReference>
<gene>
    <name evidence="2" type="ORF">SCSS39_01801</name>
</gene>